<dbReference type="Proteomes" id="UP000886162">
    <property type="component" value="Unassembled WGS sequence"/>
</dbReference>
<keyword evidence="10" id="KW-1133">Transmembrane helix</keyword>
<dbReference type="EC" id="2.7.13.3" evidence="3"/>
<evidence type="ECO:0000256" key="2">
    <source>
        <dbReference type="ARBA" id="ARBA00004370"/>
    </source>
</evidence>
<dbReference type="CDD" id="cd00082">
    <property type="entry name" value="HisKA"/>
    <property type="match status" value="1"/>
</dbReference>
<dbReference type="PROSITE" id="PS50885">
    <property type="entry name" value="HAMP"/>
    <property type="match status" value="1"/>
</dbReference>
<organism evidence="13">
    <name type="scientific">Geoalkalibacter subterraneus</name>
    <dbReference type="NCBI Taxonomy" id="483547"/>
    <lineage>
        <taxon>Bacteria</taxon>
        <taxon>Pseudomonadati</taxon>
        <taxon>Thermodesulfobacteriota</taxon>
        <taxon>Desulfuromonadia</taxon>
        <taxon>Desulfuromonadales</taxon>
        <taxon>Geoalkalibacteraceae</taxon>
        <taxon>Geoalkalibacter</taxon>
    </lineage>
</organism>
<evidence type="ECO:0000256" key="3">
    <source>
        <dbReference type="ARBA" id="ARBA00012438"/>
    </source>
</evidence>
<dbReference type="CDD" id="cd06225">
    <property type="entry name" value="HAMP"/>
    <property type="match status" value="1"/>
</dbReference>
<dbReference type="Pfam" id="PF00672">
    <property type="entry name" value="HAMP"/>
    <property type="match status" value="1"/>
</dbReference>
<comment type="catalytic activity">
    <reaction evidence="1">
        <text>ATP + protein L-histidine = ADP + protein N-phospho-L-histidine.</text>
        <dbReference type="EC" id="2.7.13.3"/>
    </reaction>
</comment>
<feature type="transmembrane region" description="Helical" evidence="10">
    <location>
        <begin position="101"/>
        <end position="121"/>
    </location>
</feature>
<evidence type="ECO:0000256" key="8">
    <source>
        <dbReference type="ARBA" id="ARBA00022840"/>
    </source>
</evidence>
<dbReference type="Gene3D" id="3.30.565.10">
    <property type="entry name" value="Histidine kinase-like ATPase, C-terminal domain"/>
    <property type="match status" value="1"/>
</dbReference>
<dbReference type="SMART" id="SM00387">
    <property type="entry name" value="HATPase_c"/>
    <property type="match status" value="1"/>
</dbReference>
<dbReference type="Pfam" id="PF00512">
    <property type="entry name" value="HisKA"/>
    <property type="match status" value="1"/>
</dbReference>
<dbReference type="InterPro" id="IPR036097">
    <property type="entry name" value="HisK_dim/P_sf"/>
</dbReference>
<dbReference type="PANTHER" id="PTHR43065:SF10">
    <property type="entry name" value="PEROXIDE STRESS-ACTIVATED HISTIDINE KINASE MAK3"/>
    <property type="match status" value="1"/>
</dbReference>
<comment type="caution">
    <text evidence="13">The sequence shown here is derived from an EMBL/GenBank/DDBJ whole genome shotgun (WGS) entry which is preliminary data.</text>
</comment>
<dbReference type="Gene3D" id="6.10.340.10">
    <property type="match status" value="1"/>
</dbReference>
<dbReference type="PROSITE" id="PS50109">
    <property type="entry name" value="HIS_KIN"/>
    <property type="match status" value="1"/>
</dbReference>
<evidence type="ECO:0000313" key="13">
    <source>
        <dbReference type="EMBL" id="HDR46921.1"/>
    </source>
</evidence>
<evidence type="ECO:0000256" key="1">
    <source>
        <dbReference type="ARBA" id="ARBA00000085"/>
    </source>
</evidence>
<comment type="subcellular location">
    <subcellularLocation>
        <location evidence="2">Membrane</location>
    </subcellularLocation>
</comment>
<feature type="domain" description="Histidine kinase" evidence="11">
    <location>
        <begin position="213"/>
        <end position="422"/>
    </location>
</feature>
<evidence type="ECO:0000259" key="11">
    <source>
        <dbReference type="PROSITE" id="PS50109"/>
    </source>
</evidence>
<keyword evidence="9" id="KW-0902">Two-component regulatory system</keyword>
<keyword evidence="10" id="KW-0812">Transmembrane</keyword>
<accession>A0A831LNH2</accession>
<keyword evidence="10" id="KW-0472">Membrane</keyword>
<sequence length="426" mass="46375">QRFSGELDLLEHGLFDSSLQKRGGRLPLGENAADLRRVLESGTMVTRIETPRGLRALMPGATGAFFDVILPLHGDQNGRSVLSARFSLDGVAQRVALARNAALLLVAGFSVVLVAFGVYLIDRSVIGPTRRLMEATSAIAEGHLSHQLDVHGPREIAQLTSSFNTMTQALSHSRRQTEQTIESLHQANRELSETQGHLARSQKMAAVGHLAAGMAHEIGNPLGAAMGYLGMLKGESAGKPFLNLVNYTHNELERIDKLVRDLLDFARPGDAAQDAFDPGDAAREAVILLTHQGLFRGSMRLVDETPDKLPPVRAQRHKLVQVFTNLLLNARDACNNEGTVMVRGRFEAPWIVFEVEDDGPGMNEEVAAQIFDPFFTTKEPGKGRGLGLFFCHKAVEQMGGRLDVVSEAGCGSRFVLRLPGHEEEPA</sequence>
<dbReference type="SUPFAM" id="SSF47384">
    <property type="entry name" value="Homodimeric domain of signal transducing histidine kinase"/>
    <property type="match status" value="1"/>
</dbReference>
<proteinExistence type="predicted"/>
<dbReference type="SUPFAM" id="SSF158472">
    <property type="entry name" value="HAMP domain-like"/>
    <property type="match status" value="1"/>
</dbReference>
<dbReference type="InterPro" id="IPR003661">
    <property type="entry name" value="HisK_dim/P_dom"/>
</dbReference>
<dbReference type="Pfam" id="PF02518">
    <property type="entry name" value="HATPase_c"/>
    <property type="match status" value="1"/>
</dbReference>
<reference evidence="13" key="1">
    <citation type="journal article" date="2020" name="mSystems">
        <title>Genome- and Community-Level Interaction Insights into Carbon Utilization and Element Cycling Functions of Hydrothermarchaeota in Hydrothermal Sediment.</title>
        <authorList>
            <person name="Zhou Z."/>
            <person name="Liu Y."/>
            <person name="Xu W."/>
            <person name="Pan J."/>
            <person name="Luo Z.H."/>
            <person name="Li M."/>
        </authorList>
    </citation>
    <scope>NUCLEOTIDE SEQUENCE [LARGE SCALE GENOMIC DNA]</scope>
    <source>
        <strain evidence="13">SpSt-1220</strain>
    </source>
</reference>
<dbReference type="Gene3D" id="1.10.287.130">
    <property type="match status" value="1"/>
</dbReference>
<gene>
    <name evidence="13" type="ORF">ENN94_04390</name>
</gene>
<protein>
    <recommendedName>
        <fullName evidence="3">histidine kinase</fullName>
        <ecNumber evidence="3">2.7.13.3</ecNumber>
    </recommendedName>
</protein>
<keyword evidence="4" id="KW-0597">Phosphoprotein</keyword>
<dbReference type="PRINTS" id="PR00344">
    <property type="entry name" value="BCTRLSENSOR"/>
</dbReference>
<dbReference type="SUPFAM" id="SSF55874">
    <property type="entry name" value="ATPase domain of HSP90 chaperone/DNA topoisomerase II/histidine kinase"/>
    <property type="match status" value="1"/>
</dbReference>
<evidence type="ECO:0000256" key="9">
    <source>
        <dbReference type="ARBA" id="ARBA00023012"/>
    </source>
</evidence>
<evidence type="ECO:0000256" key="10">
    <source>
        <dbReference type="SAM" id="Phobius"/>
    </source>
</evidence>
<dbReference type="GO" id="GO:0005524">
    <property type="term" value="F:ATP binding"/>
    <property type="evidence" value="ECO:0007669"/>
    <property type="project" value="UniProtKB-KW"/>
</dbReference>
<dbReference type="InterPro" id="IPR004358">
    <property type="entry name" value="Sig_transdc_His_kin-like_C"/>
</dbReference>
<dbReference type="GO" id="GO:0000155">
    <property type="term" value="F:phosphorelay sensor kinase activity"/>
    <property type="evidence" value="ECO:0007669"/>
    <property type="project" value="InterPro"/>
</dbReference>
<evidence type="ECO:0000256" key="7">
    <source>
        <dbReference type="ARBA" id="ARBA00022777"/>
    </source>
</evidence>
<dbReference type="AlphaFoldDB" id="A0A831LNH2"/>
<evidence type="ECO:0000256" key="5">
    <source>
        <dbReference type="ARBA" id="ARBA00022679"/>
    </source>
</evidence>
<evidence type="ECO:0000259" key="12">
    <source>
        <dbReference type="PROSITE" id="PS50885"/>
    </source>
</evidence>
<keyword evidence="7" id="KW-0418">Kinase</keyword>
<dbReference type="SMART" id="SM00304">
    <property type="entry name" value="HAMP"/>
    <property type="match status" value="1"/>
</dbReference>
<dbReference type="SMART" id="SM00388">
    <property type="entry name" value="HisKA"/>
    <property type="match status" value="1"/>
</dbReference>
<keyword evidence="6" id="KW-0547">Nucleotide-binding</keyword>
<dbReference type="InterPro" id="IPR003660">
    <property type="entry name" value="HAMP_dom"/>
</dbReference>
<dbReference type="InterPro" id="IPR003594">
    <property type="entry name" value="HATPase_dom"/>
</dbReference>
<dbReference type="InterPro" id="IPR005467">
    <property type="entry name" value="His_kinase_dom"/>
</dbReference>
<dbReference type="PANTHER" id="PTHR43065">
    <property type="entry name" value="SENSOR HISTIDINE KINASE"/>
    <property type="match status" value="1"/>
</dbReference>
<dbReference type="InterPro" id="IPR036890">
    <property type="entry name" value="HATPase_C_sf"/>
</dbReference>
<dbReference type="GO" id="GO:0016020">
    <property type="term" value="C:membrane"/>
    <property type="evidence" value="ECO:0007669"/>
    <property type="project" value="UniProtKB-SubCell"/>
</dbReference>
<feature type="domain" description="HAMP" evidence="12">
    <location>
        <begin position="123"/>
        <end position="175"/>
    </location>
</feature>
<evidence type="ECO:0000256" key="6">
    <source>
        <dbReference type="ARBA" id="ARBA00022741"/>
    </source>
</evidence>
<name>A0A831LNH2_9BACT</name>
<dbReference type="EMBL" id="DSDO01000305">
    <property type="protein sequence ID" value="HDR46921.1"/>
    <property type="molecule type" value="Genomic_DNA"/>
</dbReference>
<keyword evidence="5" id="KW-0808">Transferase</keyword>
<feature type="non-terminal residue" evidence="13">
    <location>
        <position position="1"/>
    </location>
</feature>
<evidence type="ECO:0000256" key="4">
    <source>
        <dbReference type="ARBA" id="ARBA00022553"/>
    </source>
</evidence>
<keyword evidence="8" id="KW-0067">ATP-binding</keyword>